<sequence length="79" mass="8076">MFNPVGRGYVNGRAATCISIPQSAALQTVPLRPTVVLIVILLAFLAACGSLVTSPGQVTVTPGFPSVEVVVQIGPISLT</sequence>
<keyword evidence="1" id="KW-0812">Transmembrane</keyword>
<keyword evidence="1" id="KW-1133">Transmembrane helix</keyword>
<organism evidence="2">
    <name type="scientific">Streptomyces antibioticus</name>
    <dbReference type="NCBI Taxonomy" id="1890"/>
    <lineage>
        <taxon>Bacteria</taxon>
        <taxon>Bacillati</taxon>
        <taxon>Actinomycetota</taxon>
        <taxon>Actinomycetes</taxon>
        <taxon>Kitasatosporales</taxon>
        <taxon>Streptomycetaceae</taxon>
        <taxon>Streptomyces</taxon>
    </lineage>
</organism>
<proteinExistence type="predicted"/>
<dbReference type="EMBL" id="KJ856912">
    <property type="protein sequence ID" value="AOE46823.1"/>
    <property type="molecule type" value="Genomic_DNA"/>
</dbReference>
<protein>
    <recommendedName>
        <fullName evidence="3">Lipoprotein</fullName>
    </recommendedName>
</protein>
<name>A0A1S5RMP9_STRAT</name>
<evidence type="ECO:0000256" key="1">
    <source>
        <dbReference type="SAM" id="Phobius"/>
    </source>
</evidence>
<evidence type="ECO:0008006" key="3">
    <source>
        <dbReference type="Google" id="ProtNLM"/>
    </source>
</evidence>
<evidence type="ECO:0000313" key="2">
    <source>
        <dbReference type="EMBL" id="AOE46823.1"/>
    </source>
</evidence>
<reference evidence="2" key="1">
    <citation type="journal article" date="2017" name="Cell Chem. Biol.">
        <title>An Unusual Protector-Protege Strategy for the Biosynthesis of Purine Nucleoside Antibiotics.</title>
        <authorList>
            <person name="Wu P."/>
            <person name="Wan D."/>
            <person name="Xu G."/>
            <person name="Wang G."/>
            <person name="Ma H."/>
            <person name="Wang T."/>
            <person name="Gao Y."/>
            <person name="Qi J."/>
            <person name="Chen X."/>
            <person name="Zhu J."/>
            <person name="Li Y.Q."/>
            <person name="Deng Z."/>
            <person name="Chen W."/>
        </authorList>
    </citation>
    <scope>NUCLEOTIDE SEQUENCE</scope>
    <source>
        <strain evidence="2">NRRL 3238</strain>
    </source>
</reference>
<accession>A0A1S5RMP9</accession>
<feature type="transmembrane region" description="Helical" evidence="1">
    <location>
        <begin position="34"/>
        <end position="52"/>
    </location>
</feature>
<dbReference type="AlphaFoldDB" id="A0A1S5RMP9"/>
<keyword evidence="1" id="KW-0472">Membrane</keyword>